<dbReference type="Pfam" id="PF05521">
    <property type="entry name" value="Phage_HCP"/>
    <property type="match status" value="1"/>
</dbReference>
<name>A0A1N7N4X9_9RHOB</name>
<evidence type="ECO:0000313" key="1">
    <source>
        <dbReference type="EMBL" id="SIS93405.1"/>
    </source>
</evidence>
<sequence>MGVNVLRLDRRLQFLRAVMGDDGYGNVITGWAAHGVPVWGARKDVSDAEQVAAGRLLATVTARFIIRRSSFAAGLTPMDQFTCDGATWAIDGIKEVAQPRRGFLEITATKGAA</sequence>
<evidence type="ECO:0000313" key="2">
    <source>
        <dbReference type="Proteomes" id="UP000186098"/>
    </source>
</evidence>
<dbReference type="InterPro" id="IPR038666">
    <property type="entry name" value="SSP1_head-tail_sf"/>
</dbReference>
<dbReference type="NCBIfam" id="TIGR01563">
    <property type="entry name" value="gp16_SPP1"/>
    <property type="match status" value="1"/>
</dbReference>
<keyword evidence="2" id="KW-1185">Reference proteome</keyword>
<gene>
    <name evidence="1" type="ORF">SAMN05421795_1194</name>
</gene>
<dbReference type="EMBL" id="FTOM01000019">
    <property type="protein sequence ID" value="SIS93405.1"/>
    <property type="molecule type" value="Genomic_DNA"/>
</dbReference>
<dbReference type="RefSeq" id="WP_076367969.1">
    <property type="nucleotide sequence ID" value="NZ_FTOM01000019.1"/>
</dbReference>
<dbReference type="Gene3D" id="2.40.10.270">
    <property type="entry name" value="Bacteriophage SPP1 head-tail adaptor protein"/>
    <property type="match status" value="1"/>
</dbReference>
<accession>A0A1N7N4X9</accession>
<dbReference type="AlphaFoldDB" id="A0A1N7N4X9"/>
<protein>
    <submittedName>
        <fullName evidence="1">Phage head-tail adaptor, putative, SPP1 family</fullName>
    </submittedName>
</protein>
<proteinExistence type="predicted"/>
<dbReference type="STRING" id="407234.SAMN05421795_1194"/>
<dbReference type="Proteomes" id="UP000186098">
    <property type="component" value="Unassembled WGS sequence"/>
</dbReference>
<organism evidence="1 2">
    <name type="scientific">Phaeovulum vinaykumarii</name>
    <dbReference type="NCBI Taxonomy" id="407234"/>
    <lineage>
        <taxon>Bacteria</taxon>
        <taxon>Pseudomonadati</taxon>
        <taxon>Pseudomonadota</taxon>
        <taxon>Alphaproteobacteria</taxon>
        <taxon>Rhodobacterales</taxon>
        <taxon>Paracoccaceae</taxon>
        <taxon>Phaeovulum</taxon>
    </lineage>
</organism>
<reference evidence="2" key="1">
    <citation type="submission" date="2017-01" db="EMBL/GenBank/DDBJ databases">
        <authorList>
            <person name="Varghese N."/>
            <person name="Submissions S."/>
        </authorList>
    </citation>
    <scope>NUCLEOTIDE SEQUENCE [LARGE SCALE GENOMIC DNA]</scope>
    <source>
        <strain evidence="2">DSM 18714</strain>
    </source>
</reference>
<dbReference type="InterPro" id="IPR008767">
    <property type="entry name" value="Phage_SPP1_head-tail_adaptor"/>
</dbReference>